<dbReference type="Pfam" id="PF22958">
    <property type="entry name" value="Ltn1_1st"/>
    <property type="match status" value="1"/>
</dbReference>
<dbReference type="GO" id="GO:0061630">
    <property type="term" value="F:ubiquitin protein ligase activity"/>
    <property type="evidence" value="ECO:0007669"/>
    <property type="project" value="InterPro"/>
</dbReference>
<feature type="region of interest" description="Disordered" evidence="1">
    <location>
        <begin position="1"/>
        <end position="24"/>
    </location>
</feature>
<dbReference type="GO" id="GO:1990116">
    <property type="term" value="P:ribosome-associated ubiquitin-dependent protein catabolic process"/>
    <property type="evidence" value="ECO:0007669"/>
    <property type="project" value="InterPro"/>
</dbReference>
<dbReference type="InterPro" id="IPR016024">
    <property type="entry name" value="ARM-type_fold"/>
</dbReference>
<name>A0AA85JAC9_TRIRE</name>
<dbReference type="PANTHER" id="PTHR12389:SF0">
    <property type="entry name" value="E3 UBIQUITIN-PROTEIN LIGASE LISTERIN"/>
    <property type="match status" value="1"/>
</dbReference>
<dbReference type="SUPFAM" id="SSF48371">
    <property type="entry name" value="ARM repeat"/>
    <property type="match status" value="1"/>
</dbReference>
<dbReference type="GO" id="GO:0072344">
    <property type="term" value="P:rescue of stalled ribosome"/>
    <property type="evidence" value="ECO:0007669"/>
    <property type="project" value="TreeGrafter"/>
</dbReference>
<dbReference type="InterPro" id="IPR054476">
    <property type="entry name" value="Ltn1_N"/>
</dbReference>
<evidence type="ECO:0000313" key="4">
    <source>
        <dbReference type="Proteomes" id="UP000050795"/>
    </source>
</evidence>
<dbReference type="Pfam" id="PF23009">
    <property type="entry name" value="UBC_like"/>
    <property type="match status" value="1"/>
</dbReference>
<protein>
    <submittedName>
        <fullName evidence="5">Uncharacterized protein</fullName>
    </submittedName>
</protein>
<evidence type="ECO:0000313" key="5">
    <source>
        <dbReference type="WBParaSite" id="TREG1_14120.1"/>
    </source>
</evidence>
<evidence type="ECO:0000256" key="1">
    <source>
        <dbReference type="SAM" id="MobiDB-lite"/>
    </source>
</evidence>
<reference evidence="5" key="2">
    <citation type="submission" date="2023-11" db="UniProtKB">
        <authorList>
            <consortium name="WormBaseParasite"/>
        </authorList>
    </citation>
    <scope>IDENTIFICATION</scope>
</reference>
<feature type="domain" description="E3 ubiquitin-protein ligase listerin N-terminal" evidence="2">
    <location>
        <begin position="84"/>
        <end position="238"/>
    </location>
</feature>
<sequence>MGGKKKTAVQQPRVKGNSKPSSSDKAARFLVQQTGGFGIPLPNILDTKLRGISLNPSDLQAGECQGKLVGFVPILQDPDATGLDSHLLSILKRLEKRDSVTKQKALREFCDILKPTNECSGIILSTNSVVAVLPFWPRIYHRLSFDGDRKVRELAQITMHTLASRVGKDLVVCLKQIVPTWTFATIDPHESAASFASRGLSDTFPGKKLSDAYCLCAKQLLDMVETQLADLESEKCSGTGASLNHSKHSHCDSYSGPSGNMETSSYSVDFSSILRFLASFVSDLILLPPDHKQIIRLKALLSPKNIWTRVTQSLVTVKYSQNTSCLEPPFTTSSAVYIAMYKLCSVLCRNYSWCQWMKETDDGGILGEHICKMTVGCLGTNCGQSGNSSADQSVIISPPCELSAGVYSSLWDATLACLIGLSGKFVWSVIDWHRAFITRLGSLLSHSERNQTKQVYTHLLCLLNEFPLDYSNLKNSELEIVDRLFVEATLSGLQRSLGLPHVQNTDYADNNASHPNDPDTPVVIVTGILECARYLIDRLLTPIEDGGKEEALLAKKIYSKVIVRLLSDCLITCTRTDDSPRLMCDRPLICRQSYINVIFKQVAKFCNNLAQSNHPLKISMYDELKNTLFQWINESEHSMTSATNTGKVTRILIGRVDPLRFISLLDNLARSSSQKVNKTVIKNASFTMKKLVDDVDQCDEIFTVQTDWCIDLFRRIGDILLNAMTEKALERSSLRSFYILLLLCIYGHLPLKCFTVPSIIQEVFSSLLPNLPHEVHSICWSHPVIFGLAKSWALSTENIDSESTIPTDSSSCLIFTNDILPLLIQSLSSLKKTFNSAGLSPKLLSNRLSDTLCFWARVWFDKIRDIENTHNRGVIAYMNNLHSLITSSLHNISSYNDNSDNHYDAIIPIQLVETLSNCLQNRYENILLLDSGFDGIHATELRITGSLLIHLLQEVGNSDLFNSSRLNYLFFLLTKLLFYAYNLSAFMKITQTVNVSHSLKSMEDDQDSLHPSVVSDEQHDDHAQDDDDGDFVCSFNELTNRSEGVILNRLKYEEVSEWNEESFFNQLSNLIFTTTAHSEWITPSFFQFVASLYSSVCDKQHPSFPFIAQFSFLWLKYLIEHVKLVLEAVVTLYPLPKSNLASRHLISNYRLSPLPILPHLGKLVRLHHLGLMLRLHLYLVSCDDEMIVNQYLLCLGFIRVWISSFCEPWDLCTDFGWPSEQIDLNVRELNSQKKHHLEPALSAFEKVGSSLTKTLGSSWHDLTASYPLMRLLNLSSSKVLESITPLESSMYPLLHLTVNVLLLNRLRTIHSNLWPCDVKLAASCSDDGSQGFVWTERYLPFTTSQEINYSDKINFNKCIELYLPAGIIRRCLPRQDLLGKLKSFSLSLGECDISNPNDYHLKIHACITELISSLVNIRVAAPIYLTTFSTVMLEDYRTWLTNLADAVIEDNSLCLKSPEIFSACLSTMSYLECLLLLWQPWQWSMVESENSPVSVRLGLIHLSMRMRQLRPYLSLQQWDFILCLTVSWVCGSVQYLRELPKSGSEKTIRDIFAFRSFRMSSALGAIFVRRNSHLPLSDCIISQESSSSKRAIQSDNMDENDDIEIEDEEPTNEFYDEEEHAKQLSDLSCDNHDQSKDILNENFNIDLEEELEADSGQTELDGDNDLDDEEYMYSAFSRGLPLIPRRGETNESVRNDWENFFSANLYSTFLPVVLKTCVPQERRECQATLDTDVHIQALCAAFATCPANHLITTFTNQPALILEFLSNVQLNTSQSNIINQLFPSKNVSVHDFTSGFRASLDMACKLITSSPHQSGQLLGHILLNRLFGMRILQGKNKTSVSIANYLVRRIPASWISALYGVLPTSIEKYLYSELAADNWGRGDSSLSYLIDCSVSGWKLSCQSHQALLGYLLAWDSLLSLMTCAGAQTRAFLQSALLTTSAVMFDRFMLVIGLLLPPSGNLEEYTNTVCRLEPDERLLLLNSTSRMYLTAALTIFSSRRHYRRPTNLMIPLASGDDREWRDVFSPDDKLLQIPGHRIAHDISHFAVRLFRRFLSDAPGLIRAWHTQVTSLSTSSQNTTTPTSPLASHRPGRLRQLAGTIDKLVSKYFSSSLARDEVVLVQYRSYLRLLNKERNSSKNLFSFLKSTAEAGSVRIKGRPLSREIIAMYHVDDEHSMEMIVQLPDNYPLSPVTVNKGRSVGVGSQQWQAWLLQLSVFINNHIIQFVNCYVDIPM</sequence>
<dbReference type="GO" id="GO:0043023">
    <property type="term" value="F:ribosomal large subunit binding"/>
    <property type="evidence" value="ECO:0007669"/>
    <property type="project" value="TreeGrafter"/>
</dbReference>
<evidence type="ECO:0000259" key="3">
    <source>
        <dbReference type="Pfam" id="PF23009"/>
    </source>
</evidence>
<dbReference type="InterPro" id="IPR039795">
    <property type="entry name" value="LTN1/Rkr1"/>
</dbReference>
<accession>A0AA85JAC9</accession>
<reference evidence="4" key="1">
    <citation type="submission" date="2022-06" db="EMBL/GenBank/DDBJ databases">
        <authorList>
            <person name="Berger JAMES D."/>
            <person name="Berger JAMES D."/>
        </authorList>
    </citation>
    <scope>NUCLEOTIDE SEQUENCE [LARGE SCALE GENOMIC DNA]</scope>
</reference>
<dbReference type="GO" id="GO:1990112">
    <property type="term" value="C:RQC complex"/>
    <property type="evidence" value="ECO:0007669"/>
    <property type="project" value="InterPro"/>
</dbReference>
<keyword evidence="4" id="KW-1185">Reference proteome</keyword>
<proteinExistence type="predicted"/>
<organism evidence="4 5">
    <name type="scientific">Trichobilharzia regenti</name>
    <name type="common">Nasal bird schistosome</name>
    <dbReference type="NCBI Taxonomy" id="157069"/>
    <lineage>
        <taxon>Eukaryota</taxon>
        <taxon>Metazoa</taxon>
        <taxon>Spiralia</taxon>
        <taxon>Lophotrochozoa</taxon>
        <taxon>Platyhelminthes</taxon>
        <taxon>Trematoda</taxon>
        <taxon>Digenea</taxon>
        <taxon>Strigeidida</taxon>
        <taxon>Schistosomatoidea</taxon>
        <taxon>Schistosomatidae</taxon>
        <taxon>Trichobilharzia</taxon>
    </lineage>
</organism>
<feature type="domain" description="E3 ubiquitin-protein ligase listerin ubiquitin conjugating" evidence="3">
    <location>
        <begin position="2152"/>
        <end position="2217"/>
    </location>
</feature>
<dbReference type="InterPro" id="IPR054478">
    <property type="entry name" value="LTN1_UBC"/>
</dbReference>
<dbReference type="WBParaSite" id="TREG1_14120.1">
    <property type="protein sequence ID" value="TREG1_14120.1"/>
    <property type="gene ID" value="TREG1_14120"/>
</dbReference>
<evidence type="ECO:0000259" key="2">
    <source>
        <dbReference type="Pfam" id="PF22958"/>
    </source>
</evidence>
<feature type="region of interest" description="Disordered" evidence="1">
    <location>
        <begin position="1005"/>
        <end position="1027"/>
    </location>
</feature>
<dbReference type="GO" id="GO:0005829">
    <property type="term" value="C:cytosol"/>
    <property type="evidence" value="ECO:0007669"/>
    <property type="project" value="TreeGrafter"/>
</dbReference>
<dbReference type="PANTHER" id="PTHR12389">
    <property type="entry name" value="ZINC FINGER PROTEIN 294"/>
    <property type="match status" value="1"/>
</dbReference>
<dbReference type="Proteomes" id="UP000050795">
    <property type="component" value="Unassembled WGS sequence"/>
</dbReference>